<dbReference type="Pfam" id="PF00144">
    <property type="entry name" value="Beta-lactamase"/>
    <property type="match status" value="1"/>
</dbReference>
<evidence type="ECO:0000313" key="3">
    <source>
        <dbReference type="EMBL" id="GAA0301188.1"/>
    </source>
</evidence>
<feature type="signal peptide" evidence="1">
    <location>
        <begin position="1"/>
        <end position="36"/>
    </location>
</feature>
<gene>
    <name evidence="3" type="ORF">GCM10010302_44660</name>
</gene>
<dbReference type="InterPro" id="IPR050491">
    <property type="entry name" value="AmpC-like"/>
</dbReference>
<dbReference type="Proteomes" id="UP001501867">
    <property type="component" value="Unassembled WGS sequence"/>
</dbReference>
<dbReference type="RefSeq" id="WP_344162393.1">
    <property type="nucleotide sequence ID" value="NZ_BAAABV010000022.1"/>
</dbReference>
<evidence type="ECO:0000256" key="1">
    <source>
        <dbReference type="SAM" id="SignalP"/>
    </source>
</evidence>
<reference evidence="4" key="1">
    <citation type="journal article" date="2019" name="Int. J. Syst. Evol. Microbiol.">
        <title>The Global Catalogue of Microorganisms (GCM) 10K type strain sequencing project: providing services to taxonomists for standard genome sequencing and annotation.</title>
        <authorList>
            <consortium name="The Broad Institute Genomics Platform"/>
            <consortium name="The Broad Institute Genome Sequencing Center for Infectious Disease"/>
            <person name="Wu L."/>
            <person name="Ma J."/>
        </authorList>
    </citation>
    <scope>NUCLEOTIDE SEQUENCE [LARGE SCALE GENOMIC DNA]</scope>
    <source>
        <strain evidence="4">JCM 4505</strain>
    </source>
</reference>
<dbReference type="InterPro" id="IPR012338">
    <property type="entry name" value="Beta-lactam/transpept-like"/>
</dbReference>
<sequence>MTNLVNSCSPKSRWLPLAAACAALATVTAAALPASAATGGDRALLPAPAAVGDRYPVDEAGLAKLMAPGPEANGTMVRVTGPGTRWVKAVGPVSQDPAASFRIGSMTKMFTSTVVLQLVAEGHLGLNTPIAEVLPDLVPAAWHPITVGQLLSHTSGLGLPCGELKDGMGLTPQGVVAAWTKEGCPAPEYPVTRQQYNGGNYFLLGLAIEKVTGRSYADEVQRRIARPLGLHHTYVPRAGDASMPTPSLAEPTPQEPWAWAEGGMISNAPDVERFMKALLGGRLLPPAQQARLTELPELARTAKLPFSAAGLMTARLSDGTRVWGKTGSMAQYTSGAFATADGRRVVTYSYLPTPELTSDQAVARAVALIEAAL</sequence>
<dbReference type="Gene3D" id="3.40.710.10">
    <property type="entry name" value="DD-peptidase/beta-lactamase superfamily"/>
    <property type="match status" value="1"/>
</dbReference>
<protein>
    <submittedName>
        <fullName evidence="3">Serine hydrolase domain-containing protein</fullName>
    </submittedName>
</protein>
<proteinExistence type="predicted"/>
<dbReference type="PANTHER" id="PTHR46825:SF7">
    <property type="entry name" value="D-ALANYL-D-ALANINE CARBOXYPEPTIDASE"/>
    <property type="match status" value="1"/>
</dbReference>
<keyword evidence="4" id="KW-1185">Reference proteome</keyword>
<organism evidence="3 4">
    <name type="scientific">Streptomyces polychromogenes</name>
    <dbReference type="NCBI Taxonomy" id="67342"/>
    <lineage>
        <taxon>Bacteria</taxon>
        <taxon>Bacillati</taxon>
        <taxon>Actinomycetota</taxon>
        <taxon>Actinomycetes</taxon>
        <taxon>Kitasatosporales</taxon>
        <taxon>Streptomycetaceae</taxon>
        <taxon>Streptomyces</taxon>
    </lineage>
</organism>
<dbReference type="GO" id="GO:0016787">
    <property type="term" value="F:hydrolase activity"/>
    <property type="evidence" value="ECO:0007669"/>
    <property type="project" value="UniProtKB-KW"/>
</dbReference>
<accession>A0ABP3F4E2</accession>
<feature type="domain" description="Beta-lactamase-related" evidence="2">
    <location>
        <begin position="63"/>
        <end position="349"/>
    </location>
</feature>
<dbReference type="PANTHER" id="PTHR46825">
    <property type="entry name" value="D-ALANYL-D-ALANINE-CARBOXYPEPTIDASE/ENDOPEPTIDASE AMPH"/>
    <property type="match status" value="1"/>
</dbReference>
<dbReference type="SUPFAM" id="SSF56601">
    <property type="entry name" value="beta-lactamase/transpeptidase-like"/>
    <property type="match status" value="1"/>
</dbReference>
<name>A0ABP3F4E2_9ACTN</name>
<dbReference type="InterPro" id="IPR001466">
    <property type="entry name" value="Beta-lactam-related"/>
</dbReference>
<feature type="chain" id="PRO_5047481482" evidence="1">
    <location>
        <begin position="37"/>
        <end position="373"/>
    </location>
</feature>
<keyword evidence="3" id="KW-0378">Hydrolase</keyword>
<keyword evidence="1" id="KW-0732">Signal</keyword>
<dbReference type="EMBL" id="BAAABV010000022">
    <property type="protein sequence ID" value="GAA0301188.1"/>
    <property type="molecule type" value="Genomic_DNA"/>
</dbReference>
<comment type="caution">
    <text evidence="3">The sequence shown here is derived from an EMBL/GenBank/DDBJ whole genome shotgun (WGS) entry which is preliminary data.</text>
</comment>
<evidence type="ECO:0000313" key="4">
    <source>
        <dbReference type="Proteomes" id="UP001501867"/>
    </source>
</evidence>
<evidence type="ECO:0000259" key="2">
    <source>
        <dbReference type="Pfam" id="PF00144"/>
    </source>
</evidence>